<dbReference type="InterPro" id="IPR051043">
    <property type="entry name" value="Sulfatase_Mod_Factor_Kinase"/>
</dbReference>
<dbReference type="InterPro" id="IPR017806">
    <property type="entry name" value="EgtB"/>
</dbReference>
<dbReference type="RefSeq" id="WP_190260518.1">
    <property type="nucleotide sequence ID" value="NZ_CP053923.1"/>
</dbReference>
<dbReference type="SUPFAM" id="SSF109854">
    <property type="entry name" value="DinB/YfiT-like putative metalloenzymes"/>
    <property type="match status" value="1"/>
</dbReference>
<feature type="domain" description="Sulfatase-modifying factor enzyme-like" evidence="4">
    <location>
        <begin position="367"/>
        <end position="443"/>
    </location>
</feature>
<dbReference type="SUPFAM" id="SSF56436">
    <property type="entry name" value="C-type lectin-like"/>
    <property type="match status" value="1"/>
</dbReference>
<dbReference type="InterPro" id="IPR016187">
    <property type="entry name" value="CTDL_fold"/>
</dbReference>
<protein>
    <submittedName>
        <fullName evidence="6">Ergothioneine biosynthesis protein EgtB</fullName>
    </submittedName>
</protein>
<dbReference type="Pfam" id="PF03781">
    <property type="entry name" value="FGE-sulfatase"/>
    <property type="match status" value="2"/>
</dbReference>
<keyword evidence="7" id="KW-1185">Reference proteome</keyword>
<sequence>MADISYRTHLLPTAGMTPRMALHQAYLATRQTTESLAAPLTPEDQTVQAMPDASPTKWHLAHTSWFFETFLLQPFLPGYTSFNPTYGYLFNSYYDAIGERHPRSQRGLLSRPTVAEVLYYRAEVDTAMADLLAAVEEDGNGPVASLLRLGIHHEQQHQELILTDILNLFARNPLHPAYRPNREVVGSRGASHRSLTWIGFPGGVVQIGHPSPAASSQTSAFAYDNESPRHDVLLRPFRLASRLVTNGEWQAFIDAGGYRRADLWLADGWAAVDSEQWEAPLYWLGTSDGGRRQMTLHGLQELEAEAPVCNVSFYEADAFARWSGKRLPSEAEWEVAAMSASPAGNMLRSGALQPLPAPEPEPGRPPLMQMFGDVWEWTASPYLPYPGYTPASGAVGEYNGKFMCNQMVLRGGSCLTPDEHIRASYRNFFYPYQRWQMSGVRLAEDVE</sequence>
<evidence type="ECO:0000313" key="6">
    <source>
        <dbReference type="EMBL" id="QNT70007.1"/>
    </source>
</evidence>
<evidence type="ECO:0000256" key="1">
    <source>
        <dbReference type="ARBA" id="ARBA00023002"/>
    </source>
</evidence>
<accession>A0A7H1N2S1</accession>
<dbReference type="GO" id="GO:0052699">
    <property type="term" value="P:ergothioneine biosynthetic process"/>
    <property type="evidence" value="ECO:0007669"/>
    <property type="project" value="InterPro"/>
</dbReference>
<keyword evidence="1" id="KW-0560">Oxidoreductase</keyword>
<gene>
    <name evidence="6" type="ORF">HQ394_12520</name>
</gene>
<dbReference type="NCBIfam" id="TIGR03440">
    <property type="entry name" value="egtB_TIGR03440"/>
    <property type="match status" value="1"/>
</dbReference>
<dbReference type="Proteomes" id="UP000516369">
    <property type="component" value="Chromosome"/>
</dbReference>
<organism evidence="6 7">
    <name type="scientific">Defluviicoccus vanus</name>
    <dbReference type="NCBI Taxonomy" id="111831"/>
    <lineage>
        <taxon>Bacteria</taxon>
        <taxon>Pseudomonadati</taxon>
        <taxon>Pseudomonadota</taxon>
        <taxon>Alphaproteobacteria</taxon>
        <taxon>Rhodospirillales</taxon>
        <taxon>Rhodospirillaceae</taxon>
        <taxon>Defluviicoccus</taxon>
    </lineage>
</organism>
<dbReference type="InterPro" id="IPR024775">
    <property type="entry name" value="DinB-like"/>
</dbReference>
<dbReference type="InterPro" id="IPR042095">
    <property type="entry name" value="SUMF_sf"/>
</dbReference>
<dbReference type="InterPro" id="IPR034660">
    <property type="entry name" value="DinB/YfiT-like"/>
</dbReference>
<dbReference type="InterPro" id="IPR005532">
    <property type="entry name" value="SUMF_dom"/>
</dbReference>
<comment type="pathway">
    <text evidence="3">Amino-acid biosynthesis; ergothioneine biosynthesis.</text>
</comment>
<keyword evidence="2" id="KW-0408">Iron</keyword>
<dbReference type="PANTHER" id="PTHR23150">
    <property type="entry name" value="SULFATASE MODIFYING FACTOR 1, 2"/>
    <property type="match status" value="1"/>
</dbReference>
<proteinExistence type="predicted"/>
<evidence type="ECO:0000259" key="4">
    <source>
        <dbReference type="Pfam" id="PF03781"/>
    </source>
</evidence>
<dbReference type="AlphaFoldDB" id="A0A7H1N2S1"/>
<evidence type="ECO:0000256" key="2">
    <source>
        <dbReference type="ARBA" id="ARBA00023004"/>
    </source>
</evidence>
<dbReference type="PANTHER" id="PTHR23150:SF36">
    <property type="entry name" value="HERCYNINE OXYGENASE"/>
    <property type="match status" value="1"/>
</dbReference>
<feature type="domain" description="Sulfatase-modifying factor enzyme-like" evidence="4">
    <location>
        <begin position="197"/>
        <end position="341"/>
    </location>
</feature>
<feature type="domain" description="DinB-like" evidence="5">
    <location>
        <begin position="27"/>
        <end position="161"/>
    </location>
</feature>
<dbReference type="EMBL" id="CP053923">
    <property type="protein sequence ID" value="QNT70007.1"/>
    <property type="molecule type" value="Genomic_DNA"/>
</dbReference>
<name>A0A7H1N2S1_9PROT</name>
<evidence type="ECO:0000256" key="3">
    <source>
        <dbReference type="ARBA" id="ARBA00037882"/>
    </source>
</evidence>
<dbReference type="Gene3D" id="3.90.1580.10">
    <property type="entry name" value="paralog of FGE (formylglycine-generating enzyme)"/>
    <property type="match status" value="1"/>
</dbReference>
<evidence type="ECO:0000313" key="7">
    <source>
        <dbReference type="Proteomes" id="UP000516369"/>
    </source>
</evidence>
<evidence type="ECO:0000259" key="5">
    <source>
        <dbReference type="Pfam" id="PF12867"/>
    </source>
</evidence>
<reference evidence="6 7" key="1">
    <citation type="submission" date="2020-05" db="EMBL/GenBank/DDBJ databases">
        <title>Complete closed genome sequence of Defluviicoccus vanus.</title>
        <authorList>
            <person name="Bessarab I."/>
            <person name="Arumugam K."/>
            <person name="Maszenan A.M."/>
            <person name="Seviour R.J."/>
            <person name="Williams R.B."/>
        </authorList>
    </citation>
    <scope>NUCLEOTIDE SEQUENCE [LARGE SCALE GENOMIC DNA]</scope>
    <source>
        <strain evidence="6 7">Ben 114</strain>
    </source>
</reference>
<dbReference type="KEGG" id="dvn:HQ394_12520"/>
<dbReference type="Pfam" id="PF12867">
    <property type="entry name" value="DinB_2"/>
    <property type="match status" value="1"/>
</dbReference>